<dbReference type="InterPro" id="IPR037049">
    <property type="entry name" value="DUF1214_C_sf"/>
</dbReference>
<dbReference type="Proteomes" id="UP000321548">
    <property type="component" value="Unassembled WGS sequence"/>
</dbReference>
<feature type="domain" description="DUF1214" evidence="1">
    <location>
        <begin position="315"/>
        <end position="421"/>
    </location>
</feature>
<evidence type="ECO:0000313" key="4">
    <source>
        <dbReference type="Proteomes" id="UP000321548"/>
    </source>
</evidence>
<evidence type="ECO:0000313" key="3">
    <source>
        <dbReference type="EMBL" id="TXL65312.1"/>
    </source>
</evidence>
<name>A0A5C8NW78_9BURK</name>
<gene>
    <name evidence="3" type="ORF">FHP08_11000</name>
</gene>
<dbReference type="InterPro" id="IPR010621">
    <property type="entry name" value="DUF1214"/>
</dbReference>
<accession>A0A5C8NW78</accession>
<dbReference type="OrthoDB" id="104565at2"/>
<dbReference type="InterPro" id="IPR010679">
    <property type="entry name" value="DUF1254"/>
</dbReference>
<dbReference type="Pfam" id="PF06742">
    <property type="entry name" value="DUF1214"/>
    <property type="match status" value="1"/>
</dbReference>
<comment type="caution">
    <text evidence="3">The sequence shown here is derived from an EMBL/GenBank/DDBJ whole genome shotgun (WGS) entry which is preliminary data.</text>
</comment>
<reference evidence="3 4" key="1">
    <citation type="submission" date="2019-06" db="EMBL/GenBank/DDBJ databases">
        <title>Quisquiliibacterium sp. nov., isolated from a maize field.</title>
        <authorList>
            <person name="Lin S.-Y."/>
            <person name="Tsai C.-F."/>
            <person name="Young C.-C."/>
        </authorList>
    </citation>
    <scope>NUCLEOTIDE SEQUENCE [LARGE SCALE GENOMIC DNA]</scope>
    <source>
        <strain evidence="3 4">CC-CFT501</strain>
    </source>
</reference>
<dbReference type="SUPFAM" id="SSF160935">
    <property type="entry name" value="VPA0735-like"/>
    <property type="match status" value="1"/>
</dbReference>
<protein>
    <submittedName>
        <fullName evidence="3">DUF1254 domain-containing protein</fullName>
    </submittedName>
</protein>
<evidence type="ECO:0000259" key="1">
    <source>
        <dbReference type="Pfam" id="PF06742"/>
    </source>
</evidence>
<evidence type="ECO:0000259" key="2">
    <source>
        <dbReference type="Pfam" id="PF06863"/>
    </source>
</evidence>
<dbReference type="RefSeq" id="WP_147704507.1">
    <property type="nucleotide sequence ID" value="NZ_VDUY01000004.1"/>
</dbReference>
<keyword evidence="4" id="KW-1185">Reference proteome</keyword>
<dbReference type="InterPro" id="IPR037050">
    <property type="entry name" value="DUF1254_sf"/>
</dbReference>
<sequence>MTHPEPFLILEHRTPQSALAAHAAIAATIAGYPLLEAVRTCHVQTAPGASGYGRAPLNTLDHSDHRWTDRDRDIVTPANDLLYSNAWLDLRRGPVLVTVPPQTGRFFVLQLLDIYTNNFHNIGMRNTPAEGGRFALVGPGFTAADAPPGSVLVECATSLVWLLGRVLVDNDEDLPAARAFQEGFRLQGTPAPEPPASVSRWQKGGEPALDFFANLARALADFPPSPSQQGAFALLTDSAHVRLDADGRLDSLRPAAIEGLRQGHAAAIKMIDGHTRSASKAAWRYSTRLGRYGDDLMLRAATAYKGLGALAADIALYLTTDYDDEGQPLHGGNVYRIRFEDGGELPADAFWSVTLYGADRYLAANSLQRFALGNRSPMQRDADGSLSVYVAHHEPACARSNWLPAPDGPFYLILRLYHPQQRMLDGQCRFPPLERVA</sequence>
<dbReference type="PANTHER" id="PTHR36509">
    <property type="entry name" value="BLL3101 PROTEIN"/>
    <property type="match status" value="1"/>
</dbReference>
<feature type="domain" description="DUF1254" evidence="2">
    <location>
        <begin position="58"/>
        <end position="187"/>
    </location>
</feature>
<proteinExistence type="predicted"/>
<dbReference type="Gene3D" id="2.60.40.1610">
    <property type="entry name" value="Domain of unknown function DUF1254"/>
    <property type="match status" value="1"/>
</dbReference>
<dbReference type="AlphaFoldDB" id="A0A5C8NW78"/>
<organism evidence="3 4">
    <name type="scientific">Zeimonas arvi</name>
    <dbReference type="NCBI Taxonomy" id="2498847"/>
    <lineage>
        <taxon>Bacteria</taxon>
        <taxon>Pseudomonadati</taxon>
        <taxon>Pseudomonadota</taxon>
        <taxon>Betaproteobacteria</taxon>
        <taxon>Burkholderiales</taxon>
        <taxon>Burkholderiaceae</taxon>
        <taxon>Zeimonas</taxon>
    </lineage>
</organism>
<dbReference type="Gene3D" id="2.60.120.600">
    <property type="entry name" value="Domain of unknown function DUF1214, C-terminal domain"/>
    <property type="match status" value="1"/>
</dbReference>
<dbReference type="Pfam" id="PF06863">
    <property type="entry name" value="DUF1254"/>
    <property type="match status" value="1"/>
</dbReference>
<dbReference type="PANTHER" id="PTHR36509:SF2">
    <property type="entry name" value="BLL3101 PROTEIN"/>
    <property type="match status" value="1"/>
</dbReference>
<dbReference type="EMBL" id="VDUY01000004">
    <property type="protein sequence ID" value="TXL65312.1"/>
    <property type="molecule type" value="Genomic_DNA"/>
</dbReference>